<comment type="subcellular location">
    <subcellularLocation>
        <location evidence="1">Golgi apparatus membrane</location>
        <topology evidence="1">Single-pass type II membrane protein</topology>
    </subcellularLocation>
</comment>
<keyword evidence="4" id="KW-0812">Transmembrane</keyword>
<dbReference type="Pfam" id="PF06990">
    <property type="entry name" value="Gal-3-0_sulfotr"/>
    <property type="match status" value="1"/>
</dbReference>
<sequence>MDRLLKPRPFLIFCLICVFCLLWSTVRFAPVSVTWVSEKKSSCKPRVNVVFLKTHKCASSTIQNIFFRYGDAHNLTFVLPYERNYLGHPLPFNHKMIPDPSRFNRTYNILAHHTRFNQTEIKKVMPEDSIYVTIVRDPLELFASLYSYYELDKAYKLKLENLHRVSLKTFEYKLTFKRLFRKLGLNQMLFDLGFSPNSFRNLKAVSDFINYTDSVFDLVMVAERMEASLVLLKDLMCWDYNDVIAFRHNARNDTNKNNLPPKIQTLIRHLNTGDEMLYQHFKHKLEDRIREFGEDKMAKEIIELRRRTSLFYKFCVKKEMPISKAQVLKEKTHSNVITFLASDSGGNETCNRMINRELEYTDKLRFKQRDMYHVVKKKTTSKKSRPLNRTQPSKITVEKNYHSHQSNDKNIPASSAVDPKTRNVHL</sequence>
<evidence type="ECO:0000256" key="5">
    <source>
        <dbReference type="ARBA" id="ARBA00022968"/>
    </source>
</evidence>
<dbReference type="InterPro" id="IPR009729">
    <property type="entry name" value="Gal-3-0_sulfotransfrase"/>
</dbReference>
<gene>
    <name evidence="13" type="primary">LOC106471249</name>
</gene>
<keyword evidence="12" id="KW-1185">Reference proteome</keyword>
<feature type="chain" id="PRO_5047354155" evidence="11">
    <location>
        <begin position="29"/>
        <end position="426"/>
    </location>
</feature>
<evidence type="ECO:0000256" key="8">
    <source>
        <dbReference type="ARBA" id="ARBA00023136"/>
    </source>
</evidence>
<organism evidence="12 13">
    <name type="scientific">Limulus polyphemus</name>
    <name type="common">Atlantic horseshoe crab</name>
    <dbReference type="NCBI Taxonomy" id="6850"/>
    <lineage>
        <taxon>Eukaryota</taxon>
        <taxon>Metazoa</taxon>
        <taxon>Ecdysozoa</taxon>
        <taxon>Arthropoda</taxon>
        <taxon>Chelicerata</taxon>
        <taxon>Merostomata</taxon>
        <taxon>Xiphosura</taxon>
        <taxon>Limulidae</taxon>
        <taxon>Limulus</taxon>
    </lineage>
</organism>
<dbReference type="Gene3D" id="3.40.50.300">
    <property type="entry name" value="P-loop containing nucleotide triphosphate hydrolases"/>
    <property type="match status" value="1"/>
</dbReference>
<evidence type="ECO:0000256" key="7">
    <source>
        <dbReference type="ARBA" id="ARBA00023034"/>
    </source>
</evidence>
<keyword evidence="8" id="KW-0472">Membrane</keyword>
<evidence type="ECO:0000256" key="6">
    <source>
        <dbReference type="ARBA" id="ARBA00022989"/>
    </source>
</evidence>
<keyword evidence="5" id="KW-0735">Signal-anchor</keyword>
<dbReference type="RefSeq" id="XP_013787294.1">
    <property type="nucleotide sequence ID" value="XM_013931840.2"/>
</dbReference>
<dbReference type="PANTHER" id="PTHR14647">
    <property type="entry name" value="GALACTOSE-3-O-SULFOTRANSFERASE"/>
    <property type="match status" value="1"/>
</dbReference>
<evidence type="ECO:0000256" key="1">
    <source>
        <dbReference type="ARBA" id="ARBA00004323"/>
    </source>
</evidence>
<reference evidence="13" key="1">
    <citation type="submission" date="2025-08" db="UniProtKB">
        <authorList>
            <consortium name="RefSeq"/>
        </authorList>
    </citation>
    <scope>IDENTIFICATION</scope>
    <source>
        <tissue evidence="13">Muscle</tissue>
    </source>
</reference>
<feature type="signal peptide" evidence="11">
    <location>
        <begin position="1"/>
        <end position="28"/>
    </location>
</feature>
<evidence type="ECO:0000256" key="11">
    <source>
        <dbReference type="SAM" id="SignalP"/>
    </source>
</evidence>
<keyword evidence="11" id="KW-0732">Signal</keyword>
<evidence type="ECO:0000256" key="9">
    <source>
        <dbReference type="ARBA" id="ARBA00023180"/>
    </source>
</evidence>
<protein>
    <submittedName>
        <fullName evidence="13">Galactose-3-O-sulfotransferase 2-like</fullName>
    </submittedName>
</protein>
<dbReference type="PANTHER" id="PTHR14647:SF87">
    <property type="entry name" value="PUTATIVE-RELATED"/>
    <property type="match status" value="1"/>
</dbReference>
<dbReference type="GeneID" id="106471249"/>
<dbReference type="InterPro" id="IPR027417">
    <property type="entry name" value="P-loop_NTPase"/>
</dbReference>
<evidence type="ECO:0000256" key="4">
    <source>
        <dbReference type="ARBA" id="ARBA00022692"/>
    </source>
</evidence>
<dbReference type="SUPFAM" id="SSF52540">
    <property type="entry name" value="P-loop containing nucleoside triphosphate hydrolases"/>
    <property type="match status" value="1"/>
</dbReference>
<feature type="compositionally biased region" description="Basic residues" evidence="10">
    <location>
        <begin position="376"/>
        <end position="386"/>
    </location>
</feature>
<dbReference type="Proteomes" id="UP000694941">
    <property type="component" value="Unplaced"/>
</dbReference>
<evidence type="ECO:0000313" key="12">
    <source>
        <dbReference type="Proteomes" id="UP000694941"/>
    </source>
</evidence>
<name>A0ABM1BRK3_LIMPO</name>
<evidence type="ECO:0000256" key="3">
    <source>
        <dbReference type="ARBA" id="ARBA00022679"/>
    </source>
</evidence>
<keyword evidence="6" id="KW-1133">Transmembrane helix</keyword>
<keyword evidence="7" id="KW-0333">Golgi apparatus</keyword>
<accession>A0ABM1BRK3</accession>
<comment type="similarity">
    <text evidence="2">Belongs to the galactose-3-O-sulfotransferase family.</text>
</comment>
<evidence type="ECO:0000313" key="13">
    <source>
        <dbReference type="RefSeq" id="XP_013787294.1"/>
    </source>
</evidence>
<evidence type="ECO:0000256" key="10">
    <source>
        <dbReference type="SAM" id="MobiDB-lite"/>
    </source>
</evidence>
<proteinExistence type="inferred from homology"/>
<feature type="region of interest" description="Disordered" evidence="10">
    <location>
        <begin position="376"/>
        <end position="426"/>
    </location>
</feature>
<keyword evidence="3" id="KW-0808">Transferase</keyword>
<keyword evidence="9" id="KW-0325">Glycoprotein</keyword>
<evidence type="ECO:0000256" key="2">
    <source>
        <dbReference type="ARBA" id="ARBA00008124"/>
    </source>
</evidence>
<feature type="compositionally biased region" description="Basic and acidic residues" evidence="10">
    <location>
        <begin position="396"/>
        <end position="407"/>
    </location>
</feature>